<sequence length="86" mass="9488">MSDLARSPKQIGSIIRRVRKKRGLSQMELSERTGLRQGTISLIETGNPAARIETLLAVLAALDLDFRISTREPGPSHTDDLEDLFG</sequence>
<dbReference type="GO" id="GO:0003677">
    <property type="term" value="F:DNA binding"/>
    <property type="evidence" value="ECO:0007669"/>
    <property type="project" value="UniProtKB-KW"/>
</dbReference>
<dbReference type="Proteomes" id="UP000219331">
    <property type="component" value="Unassembled WGS sequence"/>
</dbReference>
<dbReference type="InterPro" id="IPR001387">
    <property type="entry name" value="Cro/C1-type_HTH"/>
</dbReference>
<evidence type="ECO:0000259" key="2">
    <source>
        <dbReference type="PROSITE" id="PS50943"/>
    </source>
</evidence>
<organism evidence="3 4">
    <name type="scientific">Stappia indica</name>
    <dbReference type="NCBI Taxonomy" id="538381"/>
    <lineage>
        <taxon>Bacteria</taxon>
        <taxon>Pseudomonadati</taxon>
        <taxon>Pseudomonadota</taxon>
        <taxon>Alphaproteobacteria</taxon>
        <taxon>Hyphomicrobiales</taxon>
        <taxon>Stappiaceae</taxon>
        <taxon>Stappia</taxon>
    </lineage>
</organism>
<keyword evidence="4" id="KW-1185">Reference proteome</keyword>
<accession>A0A285THB3</accession>
<dbReference type="SMART" id="SM00530">
    <property type="entry name" value="HTH_XRE"/>
    <property type="match status" value="1"/>
</dbReference>
<dbReference type="CDD" id="cd00093">
    <property type="entry name" value="HTH_XRE"/>
    <property type="match status" value="1"/>
</dbReference>
<evidence type="ECO:0000313" key="4">
    <source>
        <dbReference type="Proteomes" id="UP000219331"/>
    </source>
</evidence>
<dbReference type="RefSeq" id="WP_097175984.1">
    <property type="nucleotide sequence ID" value="NZ_OBML01000011.1"/>
</dbReference>
<dbReference type="Gene3D" id="1.10.260.40">
    <property type="entry name" value="lambda repressor-like DNA-binding domains"/>
    <property type="match status" value="1"/>
</dbReference>
<dbReference type="InterPro" id="IPR050807">
    <property type="entry name" value="TransReg_Diox_bact_type"/>
</dbReference>
<dbReference type="OrthoDB" id="9154356at2"/>
<feature type="domain" description="HTH cro/C1-type" evidence="2">
    <location>
        <begin position="15"/>
        <end position="69"/>
    </location>
</feature>
<dbReference type="PANTHER" id="PTHR46797">
    <property type="entry name" value="HTH-TYPE TRANSCRIPTIONAL REGULATOR"/>
    <property type="match status" value="1"/>
</dbReference>
<dbReference type="InterPro" id="IPR010982">
    <property type="entry name" value="Lambda_DNA-bd_dom_sf"/>
</dbReference>
<dbReference type="SUPFAM" id="SSF47413">
    <property type="entry name" value="lambda repressor-like DNA-binding domains"/>
    <property type="match status" value="1"/>
</dbReference>
<dbReference type="EMBL" id="OBML01000011">
    <property type="protein sequence ID" value="SOC21473.1"/>
    <property type="molecule type" value="Genomic_DNA"/>
</dbReference>
<dbReference type="STRING" id="538381.GCA_001696535_01760"/>
<evidence type="ECO:0000313" key="3">
    <source>
        <dbReference type="EMBL" id="SOC21473.1"/>
    </source>
</evidence>
<dbReference type="AlphaFoldDB" id="A0A285THB3"/>
<dbReference type="PROSITE" id="PS50943">
    <property type="entry name" value="HTH_CROC1"/>
    <property type="match status" value="1"/>
</dbReference>
<reference evidence="3 4" key="1">
    <citation type="submission" date="2017-08" db="EMBL/GenBank/DDBJ databases">
        <authorList>
            <person name="de Groot N.N."/>
        </authorList>
    </citation>
    <scope>NUCLEOTIDE SEQUENCE [LARGE SCALE GENOMIC DNA]</scope>
    <source>
        <strain evidence="3 4">USBA 352</strain>
    </source>
</reference>
<proteinExistence type="predicted"/>
<dbReference type="Pfam" id="PF01381">
    <property type="entry name" value="HTH_3"/>
    <property type="match status" value="1"/>
</dbReference>
<dbReference type="PANTHER" id="PTHR46797:SF1">
    <property type="entry name" value="METHYLPHOSPHONATE SYNTHASE"/>
    <property type="match status" value="1"/>
</dbReference>
<protein>
    <submittedName>
        <fullName evidence="3">Transcriptional regulator, XRE family</fullName>
    </submittedName>
</protein>
<gene>
    <name evidence="3" type="ORF">SAMN05421512_11186</name>
</gene>
<evidence type="ECO:0000256" key="1">
    <source>
        <dbReference type="ARBA" id="ARBA00023125"/>
    </source>
</evidence>
<name>A0A285THB3_9HYPH</name>
<dbReference type="GO" id="GO:0003700">
    <property type="term" value="F:DNA-binding transcription factor activity"/>
    <property type="evidence" value="ECO:0007669"/>
    <property type="project" value="TreeGrafter"/>
</dbReference>
<dbReference type="GO" id="GO:0005829">
    <property type="term" value="C:cytosol"/>
    <property type="evidence" value="ECO:0007669"/>
    <property type="project" value="TreeGrafter"/>
</dbReference>
<keyword evidence="1" id="KW-0238">DNA-binding</keyword>